<comment type="caution">
    <text evidence="1">The sequence shown here is derived from an EMBL/GenBank/DDBJ whole genome shotgun (WGS) entry which is preliminary data.</text>
</comment>
<evidence type="ECO:0000313" key="2">
    <source>
        <dbReference type="Proteomes" id="UP000218335"/>
    </source>
</evidence>
<name>A0A2A4GYU1_9STAP</name>
<gene>
    <name evidence="1" type="ORF">B5C08_05340</name>
</gene>
<protein>
    <submittedName>
        <fullName evidence="1">Uncharacterized protein</fullName>
    </submittedName>
</protein>
<dbReference type="EMBL" id="MWUU01000005">
    <property type="protein sequence ID" value="PCF55888.1"/>
    <property type="molecule type" value="Genomic_DNA"/>
</dbReference>
<proteinExistence type="predicted"/>
<evidence type="ECO:0000313" key="1">
    <source>
        <dbReference type="EMBL" id="PCF55888.1"/>
    </source>
</evidence>
<reference evidence="1 2" key="1">
    <citation type="journal article" date="2017" name="PLoS ONE">
        <title>Development of a real-time PCR for detection of Staphylococcus pseudintermedius using a novel automated comparison of whole-genome sequences.</title>
        <authorList>
            <person name="Verstappen K.M."/>
            <person name="Huijbregts L."/>
            <person name="Spaninks M."/>
            <person name="Wagenaar J.A."/>
            <person name="Fluit A.C."/>
            <person name="Duim B."/>
        </authorList>
    </citation>
    <scope>NUCLEOTIDE SEQUENCE [LARGE SCALE GENOMIC DNA]</scope>
    <source>
        <strain evidence="1 2">215070706401-1</strain>
    </source>
</reference>
<dbReference type="AlphaFoldDB" id="A0A2A4GYU1"/>
<dbReference type="Proteomes" id="UP000218335">
    <property type="component" value="Unassembled WGS sequence"/>
</dbReference>
<organism evidence="1 2">
    <name type="scientific">Staphylococcus delphini</name>
    <dbReference type="NCBI Taxonomy" id="53344"/>
    <lineage>
        <taxon>Bacteria</taxon>
        <taxon>Bacillati</taxon>
        <taxon>Bacillota</taxon>
        <taxon>Bacilli</taxon>
        <taxon>Bacillales</taxon>
        <taxon>Staphylococcaceae</taxon>
        <taxon>Staphylococcus</taxon>
        <taxon>Staphylococcus intermedius group</taxon>
    </lineage>
</organism>
<sequence>MSIFTHPQSRSVKNDSKNTMFKVNNNVSIKPRLQEPCKTPEAFAETENPIRQPHHVYFNQAEFS</sequence>
<accession>A0A2A4GYU1</accession>